<proteinExistence type="predicted"/>
<protein>
    <submittedName>
        <fullName evidence="1">Uncharacterized protein</fullName>
    </submittedName>
</protein>
<evidence type="ECO:0000313" key="2">
    <source>
        <dbReference type="Proteomes" id="UP000295221"/>
    </source>
</evidence>
<name>A0A4R2GDJ5_9BACT</name>
<gene>
    <name evidence="1" type="ORF">EV194_11518</name>
</gene>
<dbReference type="Proteomes" id="UP000295221">
    <property type="component" value="Unassembled WGS sequence"/>
</dbReference>
<comment type="caution">
    <text evidence="1">The sequence shown here is derived from an EMBL/GenBank/DDBJ whole genome shotgun (WGS) entry which is preliminary data.</text>
</comment>
<organism evidence="1 2">
    <name type="scientific">Natronoflexus pectinivorans</name>
    <dbReference type="NCBI Taxonomy" id="682526"/>
    <lineage>
        <taxon>Bacteria</taxon>
        <taxon>Pseudomonadati</taxon>
        <taxon>Bacteroidota</taxon>
        <taxon>Bacteroidia</taxon>
        <taxon>Marinilabiliales</taxon>
        <taxon>Marinilabiliaceae</taxon>
        <taxon>Natronoflexus</taxon>
    </lineage>
</organism>
<dbReference type="AlphaFoldDB" id="A0A4R2GDJ5"/>
<reference evidence="1 2" key="1">
    <citation type="submission" date="2019-03" db="EMBL/GenBank/DDBJ databases">
        <title>Genomic Encyclopedia of Type Strains, Phase IV (KMG-IV): sequencing the most valuable type-strain genomes for metagenomic binning, comparative biology and taxonomic classification.</title>
        <authorList>
            <person name="Goeker M."/>
        </authorList>
    </citation>
    <scope>NUCLEOTIDE SEQUENCE [LARGE SCALE GENOMIC DNA]</scope>
    <source>
        <strain evidence="1 2">DSM 24179</strain>
    </source>
</reference>
<dbReference type="EMBL" id="SLWK01000015">
    <property type="protein sequence ID" value="TCO05970.1"/>
    <property type="molecule type" value="Genomic_DNA"/>
</dbReference>
<dbReference type="RefSeq" id="WP_132434921.1">
    <property type="nucleotide sequence ID" value="NZ_SLWK01000015.1"/>
</dbReference>
<evidence type="ECO:0000313" key="1">
    <source>
        <dbReference type="EMBL" id="TCO05970.1"/>
    </source>
</evidence>
<sequence>MKTAFQIVLSIAIIVLGYMCYESIQRPVRFDREFNERRDKVIDRLRDIRSAQLAYRSIHREFTGSFDTLINFIANDSLALVRMEGMITDSMLEAGITDRIALEMGLITRDTVRISVRDSLFRRKPWIVDSIRFVPYAPGTEFELGATILETASGVDVPVFEAKVHNNVFTKGLNRQEVININHRLRELERYPGLRVGSLEEANNSAGNWE</sequence>
<keyword evidence="2" id="KW-1185">Reference proteome</keyword>
<dbReference type="OrthoDB" id="1466422at2"/>
<accession>A0A4R2GDJ5</accession>